<gene>
    <name evidence="3" type="primary">rimP</name>
    <name evidence="5" type="ORF">P8192_05695</name>
</gene>
<dbReference type="SUPFAM" id="SSF75420">
    <property type="entry name" value="YhbC-like, N-terminal domain"/>
    <property type="match status" value="1"/>
</dbReference>
<name>A0ABY8H8X3_9MICC</name>
<feature type="domain" description="Ribosome maturation factor RimP N-terminal" evidence="4">
    <location>
        <begin position="30"/>
        <end position="104"/>
    </location>
</feature>
<dbReference type="Proteomes" id="UP001219037">
    <property type="component" value="Chromosome"/>
</dbReference>
<keyword evidence="2 3" id="KW-0690">Ribosome biogenesis</keyword>
<dbReference type="PANTHER" id="PTHR33867:SF1">
    <property type="entry name" value="RIBOSOME MATURATION FACTOR RIMP"/>
    <property type="match status" value="1"/>
</dbReference>
<organism evidence="5 6">
    <name type="scientific">Citricoccus muralis</name>
    <dbReference type="NCBI Taxonomy" id="169134"/>
    <lineage>
        <taxon>Bacteria</taxon>
        <taxon>Bacillati</taxon>
        <taxon>Actinomycetota</taxon>
        <taxon>Actinomycetes</taxon>
        <taxon>Micrococcales</taxon>
        <taxon>Micrococcaceae</taxon>
        <taxon>Citricoccus</taxon>
    </lineage>
</organism>
<comment type="function">
    <text evidence="3">Required for maturation of 30S ribosomal subunits.</text>
</comment>
<dbReference type="RefSeq" id="WP_278159226.1">
    <property type="nucleotide sequence ID" value="NZ_CP121252.1"/>
</dbReference>
<evidence type="ECO:0000256" key="2">
    <source>
        <dbReference type="ARBA" id="ARBA00022517"/>
    </source>
</evidence>
<dbReference type="EMBL" id="CP121252">
    <property type="protein sequence ID" value="WFP17595.1"/>
    <property type="molecule type" value="Genomic_DNA"/>
</dbReference>
<dbReference type="InterPro" id="IPR003728">
    <property type="entry name" value="Ribosome_maturation_RimP"/>
</dbReference>
<dbReference type="InterPro" id="IPR035956">
    <property type="entry name" value="RimP_N_sf"/>
</dbReference>
<evidence type="ECO:0000256" key="3">
    <source>
        <dbReference type="HAMAP-Rule" id="MF_01077"/>
    </source>
</evidence>
<evidence type="ECO:0000313" key="6">
    <source>
        <dbReference type="Proteomes" id="UP001219037"/>
    </source>
</evidence>
<protein>
    <recommendedName>
        <fullName evidence="3">Ribosome maturation factor RimP</fullName>
    </recommendedName>
</protein>
<dbReference type="PANTHER" id="PTHR33867">
    <property type="entry name" value="RIBOSOME MATURATION FACTOR RIMP"/>
    <property type="match status" value="1"/>
</dbReference>
<dbReference type="Pfam" id="PF02576">
    <property type="entry name" value="RimP_N"/>
    <property type="match status" value="1"/>
</dbReference>
<evidence type="ECO:0000256" key="1">
    <source>
        <dbReference type="ARBA" id="ARBA00022490"/>
    </source>
</evidence>
<keyword evidence="1 3" id="KW-0963">Cytoplasm</keyword>
<sequence>MSAQPAPRSLPVSARPEDERTALERLVLGALDTTGLWLEEVRVTGSGPSQVLTVIVDLREGTEGVDMDTLQTATEAVSHALDAIDDLPELGRDAYQLEVSSPGVTRPLTSPHHWARNVGRVVEVTIGDDDEAVWGRIIAADDEGIDFAEIRPGAKKGMPAKESAPKRHSYAILSSAVVQVELTHGRSITGA</sequence>
<reference evidence="5 6" key="1">
    <citation type="submission" date="2023-04" db="EMBL/GenBank/DDBJ databases">
        <title>Funneling lignin-derived compounds into biodiesel using alkali-halophilic Citricoccus sp. P2.</title>
        <authorList>
            <person name="Luo C.-B."/>
        </authorList>
    </citation>
    <scope>NUCLEOTIDE SEQUENCE [LARGE SCALE GENOMIC DNA]</scope>
    <source>
        <strain evidence="5 6">P2</strain>
    </source>
</reference>
<evidence type="ECO:0000313" key="5">
    <source>
        <dbReference type="EMBL" id="WFP17595.1"/>
    </source>
</evidence>
<keyword evidence="6" id="KW-1185">Reference proteome</keyword>
<dbReference type="HAMAP" id="MF_01077">
    <property type="entry name" value="RimP"/>
    <property type="match status" value="1"/>
</dbReference>
<comment type="subcellular location">
    <subcellularLocation>
        <location evidence="3">Cytoplasm</location>
    </subcellularLocation>
</comment>
<dbReference type="Gene3D" id="3.30.300.70">
    <property type="entry name" value="RimP-like superfamily, N-terminal"/>
    <property type="match status" value="1"/>
</dbReference>
<evidence type="ECO:0000259" key="4">
    <source>
        <dbReference type="Pfam" id="PF02576"/>
    </source>
</evidence>
<comment type="similarity">
    <text evidence="3">Belongs to the RimP family.</text>
</comment>
<proteinExistence type="inferred from homology"/>
<accession>A0ABY8H8X3</accession>
<dbReference type="InterPro" id="IPR028989">
    <property type="entry name" value="RimP_N"/>
</dbReference>